<evidence type="ECO:0000313" key="4">
    <source>
        <dbReference type="Proteomes" id="UP001161325"/>
    </source>
</evidence>
<feature type="transmembrane region" description="Helical" evidence="1">
    <location>
        <begin position="200"/>
        <end position="217"/>
    </location>
</feature>
<evidence type="ECO:0000313" key="3">
    <source>
        <dbReference type="EMBL" id="GLC25797.1"/>
    </source>
</evidence>
<keyword evidence="1" id="KW-0472">Membrane</keyword>
<dbReference type="RefSeq" id="WP_284350256.1">
    <property type="nucleotide sequence ID" value="NZ_BRXS01000003.1"/>
</dbReference>
<gene>
    <name evidence="3" type="ORF">rosag_23100</name>
</gene>
<dbReference type="AlphaFoldDB" id="A0AA37V2X3"/>
<keyword evidence="1" id="KW-1133">Transmembrane helix</keyword>
<keyword evidence="1" id="KW-0812">Transmembrane</keyword>
<dbReference type="InterPro" id="IPR013424">
    <property type="entry name" value="Ice-binding_C"/>
</dbReference>
<feature type="domain" description="Ice-binding protein C-terminal" evidence="2">
    <location>
        <begin position="196"/>
        <end position="220"/>
    </location>
</feature>
<protein>
    <recommendedName>
        <fullName evidence="2">Ice-binding protein C-terminal domain-containing protein</fullName>
    </recommendedName>
</protein>
<name>A0AA37V2X3_9BACT</name>
<organism evidence="3 4">
    <name type="scientific">Roseisolibacter agri</name>
    <dbReference type="NCBI Taxonomy" id="2014610"/>
    <lineage>
        <taxon>Bacteria</taxon>
        <taxon>Pseudomonadati</taxon>
        <taxon>Gemmatimonadota</taxon>
        <taxon>Gemmatimonadia</taxon>
        <taxon>Gemmatimonadales</taxon>
        <taxon>Gemmatimonadaceae</taxon>
        <taxon>Roseisolibacter</taxon>
    </lineage>
</organism>
<evidence type="ECO:0000259" key="2">
    <source>
        <dbReference type="Pfam" id="PF07589"/>
    </source>
</evidence>
<keyword evidence="4" id="KW-1185">Reference proteome</keyword>
<reference evidence="3" key="1">
    <citation type="submission" date="2022-08" db="EMBL/GenBank/DDBJ databases">
        <title>Draft genome sequencing of Roseisolibacter agri AW1220.</title>
        <authorList>
            <person name="Tobiishi Y."/>
            <person name="Tonouchi A."/>
        </authorList>
    </citation>
    <scope>NUCLEOTIDE SEQUENCE</scope>
    <source>
        <strain evidence="3">AW1220</strain>
    </source>
</reference>
<dbReference type="Pfam" id="PF07589">
    <property type="entry name" value="PEP-CTERM"/>
    <property type="match status" value="1"/>
</dbReference>
<dbReference type="EMBL" id="BRXS01000003">
    <property type="protein sequence ID" value="GLC25797.1"/>
    <property type="molecule type" value="Genomic_DNA"/>
</dbReference>
<proteinExistence type="predicted"/>
<accession>A0AA37V2X3</accession>
<comment type="caution">
    <text evidence="3">The sequence shown here is derived from an EMBL/GenBank/DDBJ whole genome shotgun (WGS) entry which is preliminary data.</text>
</comment>
<dbReference type="NCBIfam" id="TIGR02595">
    <property type="entry name" value="PEP_CTERM"/>
    <property type="match status" value="1"/>
</dbReference>
<evidence type="ECO:0000256" key="1">
    <source>
        <dbReference type="SAM" id="Phobius"/>
    </source>
</evidence>
<sequence>MAASSAQAQVFAEDGCGGYSFTICATWSASIVSVNGGTNNGFQLTITNNGGTALNPSSAFTQIGIGGVETTYNISSFTAFIGGSNVTTNWTLAQEVNGFNTLTEDSFGVDTQNGINGALLSGQTGIFTFILGSGSFVAADFQPDAQIAIHDQGGAAGCPSSGKAVFDASDGTLVTGTGFSNVTCPPGGGGGTGNVVPEPSTYVLLGSGLLGILGVAARRRRQV</sequence>
<dbReference type="Proteomes" id="UP001161325">
    <property type="component" value="Unassembled WGS sequence"/>
</dbReference>